<dbReference type="OrthoDB" id="4954868at2"/>
<name>A0A4S5E2Q0_9MICC</name>
<keyword evidence="2" id="KW-1185">Reference proteome</keyword>
<dbReference type="EMBL" id="SSWH01000010">
    <property type="protein sequence ID" value="THJ65623.1"/>
    <property type="molecule type" value="Genomic_DNA"/>
</dbReference>
<dbReference type="Proteomes" id="UP000305233">
    <property type="component" value="Unassembled WGS sequence"/>
</dbReference>
<organism evidence="1 2">
    <name type="scientific">Arthrobacter echini</name>
    <dbReference type="NCBI Taxonomy" id="1529066"/>
    <lineage>
        <taxon>Bacteria</taxon>
        <taxon>Bacillati</taxon>
        <taxon>Actinomycetota</taxon>
        <taxon>Actinomycetes</taxon>
        <taxon>Micrococcales</taxon>
        <taxon>Micrococcaceae</taxon>
        <taxon>Arthrobacter</taxon>
    </lineage>
</organism>
<evidence type="ECO:0000313" key="2">
    <source>
        <dbReference type="Proteomes" id="UP000305233"/>
    </source>
</evidence>
<reference evidence="1 2" key="1">
    <citation type="submission" date="2019-04" db="EMBL/GenBank/DDBJ databases">
        <authorList>
            <person name="Liu Q."/>
            <person name="Xin Y.-H."/>
        </authorList>
    </citation>
    <scope>NUCLEOTIDE SEQUENCE [LARGE SCALE GENOMIC DNA]</scope>
    <source>
        <strain evidence="1 2">AM23</strain>
    </source>
</reference>
<accession>A0A4S5E2Q0</accession>
<comment type="caution">
    <text evidence="1">The sequence shown here is derived from an EMBL/GenBank/DDBJ whole genome shotgun (WGS) entry which is preliminary data.</text>
</comment>
<proteinExistence type="predicted"/>
<sequence>MFFAAVLRIIRPRSTPSIGCADSTGQKPLRRSYVAYFLRDFSPALPYGLTVLRRERASELASRQKTHGEGIHCWSPRVPTPPQQRSTTMNENQPFKVTTTADILAYVPRTLGFQPRESLAVITMRGKQLSLSLRVDLPAETATPADYAQGIMDYILADTAADGALIFVYTDEVADAAKTGTNHYAKPYMAHVQALETEMERAGWQVRGGWLITNLGWMPFFCEEEGCCILQQHEEIRDSALNAHMVVTGHTVDEDPARSLIDPAFIGSDTAHTTIENAAYWLNRLDPQDFTHPAMSEARAAWSSALGTTPTEAEACELVAYLKNPAIRDRILVDILSTTDDHGAFLQIIAGRYESTPDWSRVEAMQTLLAHLLPYTPTEDRAPLFTLLGWITWHQGSSSIATAYMEKALDISSQYRLARLMKELIRRGGVPLTAMNERTSYGAYWRNKH</sequence>
<protein>
    <submittedName>
        <fullName evidence="1">DUF4192 domain-containing protein</fullName>
    </submittedName>
</protein>
<dbReference type="Pfam" id="PF13830">
    <property type="entry name" value="DUF4192"/>
    <property type="match status" value="1"/>
</dbReference>
<dbReference type="InterPro" id="IPR025447">
    <property type="entry name" value="DUF4192"/>
</dbReference>
<evidence type="ECO:0000313" key="1">
    <source>
        <dbReference type="EMBL" id="THJ65623.1"/>
    </source>
</evidence>
<gene>
    <name evidence="1" type="ORF">E8P82_11670</name>
</gene>
<dbReference type="AlphaFoldDB" id="A0A4S5E2Q0"/>